<protein>
    <submittedName>
        <fullName evidence="1">OmpH family outer membrane protein</fullName>
    </submittedName>
</protein>
<gene>
    <name evidence="1" type="ORF">HG933_08445</name>
</gene>
<proteinExistence type="predicted"/>
<evidence type="ECO:0000313" key="1">
    <source>
        <dbReference type="EMBL" id="NMK39401.1"/>
    </source>
</evidence>
<dbReference type="Gene3D" id="3.30.910.20">
    <property type="entry name" value="Skp domain"/>
    <property type="match status" value="1"/>
</dbReference>
<name>A0A269TGF1_MEGEL</name>
<dbReference type="InterPro" id="IPR024930">
    <property type="entry name" value="Skp_dom_sf"/>
</dbReference>
<evidence type="ECO:0000313" key="2">
    <source>
        <dbReference type="Proteomes" id="UP000536773"/>
    </source>
</evidence>
<organism evidence="1 2">
    <name type="scientific">Megasphaera elsdenii</name>
    <dbReference type="NCBI Taxonomy" id="907"/>
    <lineage>
        <taxon>Bacteria</taxon>
        <taxon>Bacillati</taxon>
        <taxon>Bacillota</taxon>
        <taxon>Negativicutes</taxon>
        <taxon>Veillonellales</taxon>
        <taxon>Veillonellaceae</taxon>
        <taxon>Megasphaera</taxon>
    </lineage>
</organism>
<dbReference type="Proteomes" id="UP000536773">
    <property type="component" value="Unassembled WGS sequence"/>
</dbReference>
<dbReference type="AlphaFoldDB" id="A0A269TGF1"/>
<dbReference type="SUPFAM" id="SSF111384">
    <property type="entry name" value="OmpH-like"/>
    <property type="match status" value="1"/>
</dbReference>
<dbReference type="PROSITE" id="PS51257">
    <property type="entry name" value="PROKAR_LIPOPROTEIN"/>
    <property type="match status" value="1"/>
</dbReference>
<comment type="caution">
    <text evidence="1">The sequence shown here is derived from an EMBL/GenBank/DDBJ whole genome shotgun (WGS) entry which is preliminary data.</text>
</comment>
<sequence length="311" mass="34612">MKRIYAAAGAAVLMACLVAGGWFFSHRSHPAPSTAATPVYAYADLEHVVMSHPRYSEYHHLELEYNAMVAQYQFEQWNYSQKAAAEGRSVQNFAAADAAGSAALDQELQAKVALKQNELNNRLKQRYDSLVQEKKTTTPVISQADTLKIVNLQLKLKTLSLSKEERAATEEQLQALLKGSQADVQVTTRTADEIATLMAPAKAQAKKELDDYAQQVKKDLEGRKADSQQVFQQQLGVLQDRPEPAVWNKEWKDKLDAKEKEMKDVKDAIMADIRDKAADVAQEQGYDMIFSNYEGIGTATDVTDDIIAKLA</sequence>
<dbReference type="EMBL" id="JABBJH010000011">
    <property type="protein sequence ID" value="NMK39401.1"/>
    <property type="molecule type" value="Genomic_DNA"/>
</dbReference>
<accession>A0A269TGF1</accession>
<reference evidence="1 2" key="1">
    <citation type="submission" date="2020-04" db="EMBL/GenBank/DDBJ databases">
        <authorList>
            <person name="Hitch T.C.A."/>
            <person name="Wylensek D."/>
            <person name="Clavel T."/>
        </authorList>
    </citation>
    <scope>NUCLEOTIDE SEQUENCE [LARGE SCALE GENOMIC DNA]</scope>
    <source>
        <strain evidence="1 2">WCA-386-APC-2A</strain>
    </source>
</reference>
<dbReference type="RefSeq" id="WP_095340264.1">
    <property type="nucleotide sequence ID" value="NZ_CABMON010000002.1"/>
</dbReference>